<sequence>MGKITVRHFLNVNLKPYLIRGEAYYSMYIMVIVNRKSTKIKSITFGELYSEKDFEDIIKYDDKQMKQETTAIENICSLILDIFPEFDATLFSLYYSVLKDIFVSDVEWEGGWDYDFDLFSAKKNKLGIGMISFIFGDYSLAINDTHGMDLFNWYTEETQNELKTFLEQYSCVDHDLQKIINKFVFLGSFKKFVTLIKRTRKGKELYDKYSRTFDDKFELYYDELQDIFG</sequence>
<accession>A0A8S5R746</accession>
<reference evidence="1" key="1">
    <citation type="journal article" date="2021" name="Proc. Natl. Acad. Sci. U.S.A.">
        <title>A Catalog of Tens of Thousands of Viruses from Human Metagenomes Reveals Hidden Associations with Chronic Diseases.</title>
        <authorList>
            <person name="Tisza M.J."/>
            <person name="Buck C.B."/>
        </authorList>
    </citation>
    <scope>NUCLEOTIDE SEQUENCE</scope>
    <source>
        <strain evidence="1">CtuWX8</strain>
    </source>
</reference>
<protein>
    <submittedName>
        <fullName evidence="1">Uncharacterized protein</fullName>
    </submittedName>
</protein>
<dbReference type="EMBL" id="BK015831">
    <property type="protein sequence ID" value="DAE27215.1"/>
    <property type="molecule type" value="Genomic_DNA"/>
</dbReference>
<proteinExistence type="predicted"/>
<organism evidence="1">
    <name type="scientific">virus sp. ctuWX8</name>
    <dbReference type="NCBI Taxonomy" id="2826816"/>
    <lineage>
        <taxon>Viruses</taxon>
    </lineage>
</organism>
<name>A0A8S5R746_9VIRU</name>
<evidence type="ECO:0000313" key="1">
    <source>
        <dbReference type="EMBL" id="DAE27215.1"/>
    </source>
</evidence>